<protein>
    <submittedName>
        <fullName evidence="2">Uncharacterized protein</fullName>
    </submittedName>
</protein>
<sequence length="89" mass="9513">MRIRSGASFEAAKCSATTPSGFACHPSAGGEFTFFVETSVLHIPLLRRGGAKRRGGSGPTKPPNEAPNNSPPMEGWRKAPGWFWPNQTA</sequence>
<evidence type="ECO:0000256" key="1">
    <source>
        <dbReference type="SAM" id="MobiDB-lite"/>
    </source>
</evidence>
<evidence type="ECO:0000313" key="3">
    <source>
        <dbReference type="Proteomes" id="UP000608345"/>
    </source>
</evidence>
<dbReference type="AlphaFoldDB" id="A0A918MZF1"/>
<dbReference type="PROSITE" id="PS51257">
    <property type="entry name" value="PROKAR_LIPOPROTEIN"/>
    <property type="match status" value="1"/>
</dbReference>
<reference evidence="2" key="2">
    <citation type="submission" date="2020-09" db="EMBL/GenBank/DDBJ databases">
        <authorList>
            <person name="Sun Q."/>
            <person name="Kim S."/>
        </authorList>
    </citation>
    <scope>NUCLEOTIDE SEQUENCE</scope>
    <source>
        <strain evidence="2">KCTC 23732</strain>
    </source>
</reference>
<name>A0A918MZF1_9BURK</name>
<feature type="region of interest" description="Disordered" evidence="1">
    <location>
        <begin position="47"/>
        <end position="89"/>
    </location>
</feature>
<dbReference type="Proteomes" id="UP000608345">
    <property type="component" value="Unassembled WGS sequence"/>
</dbReference>
<accession>A0A918MZF1</accession>
<proteinExistence type="predicted"/>
<dbReference type="EMBL" id="BMYS01000007">
    <property type="protein sequence ID" value="GGW84917.1"/>
    <property type="molecule type" value="Genomic_DNA"/>
</dbReference>
<keyword evidence="3" id="KW-1185">Reference proteome</keyword>
<organism evidence="2 3">
    <name type="scientific">Advenella faeciporci</name>
    <dbReference type="NCBI Taxonomy" id="797535"/>
    <lineage>
        <taxon>Bacteria</taxon>
        <taxon>Pseudomonadati</taxon>
        <taxon>Pseudomonadota</taxon>
        <taxon>Betaproteobacteria</taxon>
        <taxon>Burkholderiales</taxon>
        <taxon>Alcaligenaceae</taxon>
    </lineage>
</organism>
<reference evidence="2" key="1">
    <citation type="journal article" date="2014" name="Int. J. Syst. Evol. Microbiol.">
        <title>Complete genome sequence of Corynebacterium casei LMG S-19264T (=DSM 44701T), isolated from a smear-ripened cheese.</title>
        <authorList>
            <consortium name="US DOE Joint Genome Institute (JGI-PGF)"/>
            <person name="Walter F."/>
            <person name="Albersmeier A."/>
            <person name="Kalinowski J."/>
            <person name="Ruckert C."/>
        </authorList>
    </citation>
    <scope>NUCLEOTIDE SEQUENCE</scope>
    <source>
        <strain evidence="2">KCTC 23732</strain>
    </source>
</reference>
<evidence type="ECO:0000313" key="2">
    <source>
        <dbReference type="EMBL" id="GGW84917.1"/>
    </source>
</evidence>
<comment type="caution">
    <text evidence="2">The sequence shown here is derived from an EMBL/GenBank/DDBJ whole genome shotgun (WGS) entry which is preliminary data.</text>
</comment>
<gene>
    <name evidence="2" type="ORF">GCM10011450_13690</name>
</gene>